<reference evidence="1" key="2">
    <citation type="journal article" date="2015" name="Data Brief">
        <title>Shoot transcriptome of the giant reed, Arundo donax.</title>
        <authorList>
            <person name="Barrero R.A."/>
            <person name="Guerrero F.D."/>
            <person name="Moolhuijzen P."/>
            <person name="Goolsby J.A."/>
            <person name="Tidwell J."/>
            <person name="Bellgard S.E."/>
            <person name="Bellgard M.I."/>
        </authorList>
    </citation>
    <scope>NUCLEOTIDE SEQUENCE</scope>
    <source>
        <tissue evidence="1">Shoot tissue taken approximately 20 cm above the soil surface</tissue>
    </source>
</reference>
<accession>A0A0A9U5N3</accession>
<organism evidence="1">
    <name type="scientific">Arundo donax</name>
    <name type="common">Giant reed</name>
    <name type="synonym">Donax arundinaceus</name>
    <dbReference type="NCBI Taxonomy" id="35708"/>
    <lineage>
        <taxon>Eukaryota</taxon>
        <taxon>Viridiplantae</taxon>
        <taxon>Streptophyta</taxon>
        <taxon>Embryophyta</taxon>
        <taxon>Tracheophyta</taxon>
        <taxon>Spermatophyta</taxon>
        <taxon>Magnoliopsida</taxon>
        <taxon>Liliopsida</taxon>
        <taxon>Poales</taxon>
        <taxon>Poaceae</taxon>
        <taxon>PACMAD clade</taxon>
        <taxon>Arundinoideae</taxon>
        <taxon>Arundineae</taxon>
        <taxon>Arundo</taxon>
    </lineage>
</organism>
<name>A0A0A9U5N3_ARUDO</name>
<proteinExistence type="predicted"/>
<evidence type="ECO:0000313" key="1">
    <source>
        <dbReference type="EMBL" id="JAD16282.1"/>
    </source>
</evidence>
<dbReference type="EMBL" id="GBRH01281613">
    <property type="protein sequence ID" value="JAD16282.1"/>
    <property type="molecule type" value="Transcribed_RNA"/>
</dbReference>
<dbReference type="AlphaFoldDB" id="A0A0A9U5N3"/>
<protein>
    <submittedName>
        <fullName evidence="1">Uncharacterized protein</fullName>
    </submittedName>
</protein>
<sequence>MIFLLASLPCVNLGARFLLRAVVLSHPKISILGYEHFQTIK</sequence>
<reference evidence="1" key="1">
    <citation type="submission" date="2014-09" db="EMBL/GenBank/DDBJ databases">
        <authorList>
            <person name="Magalhaes I.L.F."/>
            <person name="Oliveira U."/>
            <person name="Santos F.R."/>
            <person name="Vidigal T.H.D.A."/>
            <person name="Brescovit A.D."/>
            <person name="Santos A.J."/>
        </authorList>
    </citation>
    <scope>NUCLEOTIDE SEQUENCE</scope>
    <source>
        <tissue evidence="1">Shoot tissue taken approximately 20 cm above the soil surface</tissue>
    </source>
</reference>